<dbReference type="Proteomes" id="UP000295680">
    <property type="component" value="Unassembled WGS sequence"/>
</dbReference>
<keyword evidence="2" id="KW-1185">Reference proteome</keyword>
<name>A0A4R2JX05_9PSEU</name>
<organism evidence="1 2">
    <name type="scientific">Actinocrispum wychmicini</name>
    <dbReference type="NCBI Taxonomy" id="1213861"/>
    <lineage>
        <taxon>Bacteria</taxon>
        <taxon>Bacillati</taxon>
        <taxon>Actinomycetota</taxon>
        <taxon>Actinomycetes</taxon>
        <taxon>Pseudonocardiales</taxon>
        <taxon>Pseudonocardiaceae</taxon>
        <taxon>Actinocrispum</taxon>
    </lineage>
</organism>
<evidence type="ECO:0000313" key="2">
    <source>
        <dbReference type="Proteomes" id="UP000295680"/>
    </source>
</evidence>
<reference evidence="1 2" key="1">
    <citation type="submission" date="2019-03" db="EMBL/GenBank/DDBJ databases">
        <title>Genomic Encyclopedia of Type Strains, Phase IV (KMG-IV): sequencing the most valuable type-strain genomes for metagenomic binning, comparative biology and taxonomic classification.</title>
        <authorList>
            <person name="Goeker M."/>
        </authorList>
    </citation>
    <scope>NUCLEOTIDE SEQUENCE [LARGE SCALE GENOMIC DNA]</scope>
    <source>
        <strain evidence="1 2">DSM 45934</strain>
    </source>
</reference>
<gene>
    <name evidence="1" type="ORF">EV192_101152</name>
</gene>
<evidence type="ECO:0008006" key="3">
    <source>
        <dbReference type="Google" id="ProtNLM"/>
    </source>
</evidence>
<sequence length="107" mass="12003">MHPPNFVLPHAVAVRPYLGPGPYGDVFGDPVVVRRAFVEDRRRLVRSPDGEEVVSETTVRTRRNERIPLGSKVTVWQGTPHERTATVITVSVLDHPSSWSHLEITLT</sequence>
<dbReference type="EMBL" id="SLWS01000001">
    <property type="protein sequence ID" value="TCO64384.1"/>
    <property type="molecule type" value="Genomic_DNA"/>
</dbReference>
<dbReference type="AlphaFoldDB" id="A0A4R2JX05"/>
<comment type="caution">
    <text evidence="1">The sequence shown here is derived from an EMBL/GenBank/DDBJ whole genome shotgun (WGS) entry which is preliminary data.</text>
</comment>
<dbReference type="RefSeq" id="WP_132110107.1">
    <property type="nucleotide sequence ID" value="NZ_SLWS01000001.1"/>
</dbReference>
<proteinExistence type="predicted"/>
<protein>
    <recommendedName>
        <fullName evidence="3">Head-to-tail stopper</fullName>
    </recommendedName>
</protein>
<accession>A0A4R2JX05</accession>
<dbReference type="OrthoDB" id="5082334at2"/>
<evidence type="ECO:0000313" key="1">
    <source>
        <dbReference type="EMBL" id="TCO64384.1"/>
    </source>
</evidence>